<dbReference type="PANTHER" id="PTHR48475:SF1">
    <property type="entry name" value="RNASE H TYPE-1 DOMAIN-CONTAINING PROTEIN"/>
    <property type="match status" value="1"/>
</dbReference>
<evidence type="ECO:0000259" key="2">
    <source>
        <dbReference type="Pfam" id="PF17919"/>
    </source>
</evidence>
<sequence>MEEECQKAFDRINEYLSKLPVLVPTELGKPLLLYFLVLDNTFGCVLGKHDKTGRNEQAIYYLSKKFMPCEAKYTLIEMHLLCFNMDCSEVKALHKPMTTRKLVKWQILLNKFDIVYITHKAIKGQALAGHLIENPLDGDYKLLTMYFPDEEVLFAGEDIAESYPVWRMFFDGASNFKGVGIGVVLILESGEHYPALAKIRFPCTNNMVEYEACILGIRMAVNTNIKELLVIGDSDLFIHPV</sequence>
<reference evidence="3" key="1">
    <citation type="journal article" date="2013" name="Genome Biol.">
        <title>Reference genomes and transcriptomes of Nicotiana sylvestris and Nicotiana tomentosiformis.</title>
        <authorList>
            <person name="Sierro N."/>
            <person name="Battey J.N."/>
            <person name="Ouadi S."/>
            <person name="Bovet L."/>
            <person name="Goepfert S."/>
            <person name="Bakaher N."/>
            <person name="Peitsch M.C."/>
            <person name="Ivanov N.V."/>
        </authorList>
    </citation>
    <scope>NUCLEOTIDE SEQUENCE [LARGE SCALE GENOMIC DNA]</scope>
</reference>
<evidence type="ECO:0000313" key="3">
    <source>
        <dbReference type="Proteomes" id="UP000189701"/>
    </source>
</evidence>
<accession>A0A1U7VJ55</accession>
<dbReference type="PANTHER" id="PTHR48475">
    <property type="entry name" value="RIBONUCLEASE H"/>
    <property type="match status" value="1"/>
</dbReference>
<dbReference type="AlphaFoldDB" id="A0A1U7VJ55"/>
<dbReference type="GO" id="GO:0003676">
    <property type="term" value="F:nucleic acid binding"/>
    <property type="evidence" value="ECO:0007669"/>
    <property type="project" value="InterPro"/>
</dbReference>
<name>A0A1U7VJ55_NICSY</name>
<dbReference type="eggNOG" id="KOG0017">
    <property type="taxonomic scope" value="Eukaryota"/>
</dbReference>
<dbReference type="InterPro" id="IPR043502">
    <property type="entry name" value="DNA/RNA_pol_sf"/>
</dbReference>
<organism evidence="3 4">
    <name type="scientific">Nicotiana sylvestris</name>
    <name type="common">Wood tobacco</name>
    <name type="synonym">South American tobacco</name>
    <dbReference type="NCBI Taxonomy" id="4096"/>
    <lineage>
        <taxon>Eukaryota</taxon>
        <taxon>Viridiplantae</taxon>
        <taxon>Streptophyta</taxon>
        <taxon>Embryophyta</taxon>
        <taxon>Tracheophyta</taxon>
        <taxon>Spermatophyta</taxon>
        <taxon>Magnoliopsida</taxon>
        <taxon>eudicotyledons</taxon>
        <taxon>Gunneridae</taxon>
        <taxon>Pentapetalae</taxon>
        <taxon>asterids</taxon>
        <taxon>lamiids</taxon>
        <taxon>Solanales</taxon>
        <taxon>Solanaceae</taxon>
        <taxon>Nicotianoideae</taxon>
        <taxon>Nicotianeae</taxon>
        <taxon>Nicotiana</taxon>
    </lineage>
</organism>
<feature type="domain" description="RNase H type-1" evidence="1">
    <location>
        <begin position="180"/>
        <end position="235"/>
    </location>
</feature>
<dbReference type="OrthoDB" id="1730907at2759"/>
<dbReference type="SUPFAM" id="SSF53098">
    <property type="entry name" value="Ribonuclease H-like"/>
    <property type="match status" value="1"/>
</dbReference>
<evidence type="ECO:0000313" key="4">
    <source>
        <dbReference type="RefSeq" id="XP_009764946.1"/>
    </source>
</evidence>
<reference evidence="4" key="2">
    <citation type="submission" date="2025-08" db="UniProtKB">
        <authorList>
            <consortium name="RefSeq"/>
        </authorList>
    </citation>
    <scope>IDENTIFICATION</scope>
    <source>
        <tissue evidence="4">Leaf</tissue>
    </source>
</reference>
<gene>
    <name evidence="4" type="primary">LOC104216566</name>
</gene>
<dbReference type="GO" id="GO:0004523">
    <property type="term" value="F:RNA-DNA hybrid ribonuclease activity"/>
    <property type="evidence" value="ECO:0007669"/>
    <property type="project" value="InterPro"/>
</dbReference>
<dbReference type="Pfam" id="PF17919">
    <property type="entry name" value="RT_RNaseH_2"/>
    <property type="match status" value="1"/>
</dbReference>
<dbReference type="RefSeq" id="XP_009764946.1">
    <property type="nucleotide sequence ID" value="XM_009766644.1"/>
</dbReference>
<keyword evidence="3" id="KW-1185">Reference proteome</keyword>
<dbReference type="Gene3D" id="3.30.420.10">
    <property type="entry name" value="Ribonuclease H-like superfamily/Ribonuclease H"/>
    <property type="match status" value="1"/>
</dbReference>
<dbReference type="Proteomes" id="UP000189701">
    <property type="component" value="Unplaced"/>
</dbReference>
<dbReference type="InterPro" id="IPR002156">
    <property type="entry name" value="RNaseH_domain"/>
</dbReference>
<evidence type="ECO:0000259" key="1">
    <source>
        <dbReference type="Pfam" id="PF13456"/>
    </source>
</evidence>
<protein>
    <submittedName>
        <fullName evidence="4">Uncharacterized protein LOC104216566</fullName>
    </submittedName>
</protein>
<dbReference type="InterPro" id="IPR036397">
    <property type="entry name" value="RNaseH_sf"/>
</dbReference>
<proteinExistence type="predicted"/>
<dbReference type="Pfam" id="PF13456">
    <property type="entry name" value="RVT_3"/>
    <property type="match status" value="1"/>
</dbReference>
<dbReference type="InterPro" id="IPR012337">
    <property type="entry name" value="RNaseH-like_sf"/>
</dbReference>
<dbReference type="InterPro" id="IPR041577">
    <property type="entry name" value="RT_RNaseH_2"/>
</dbReference>
<dbReference type="SUPFAM" id="SSF56672">
    <property type="entry name" value="DNA/RNA polymerases"/>
    <property type="match status" value="1"/>
</dbReference>
<feature type="domain" description="Reverse transcriptase/retrotransposon-derived protein RNase H-like" evidence="2">
    <location>
        <begin position="2"/>
        <end position="84"/>
    </location>
</feature>